<protein>
    <submittedName>
        <fullName evidence="1">Uncharacterized protein</fullName>
    </submittedName>
</protein>
<proteinExistence type="predicted"/>
<gene>
    <name evidence="1" type="ORF">NEZAVI_LOCUS14309</name>
</gene>
<keyword evidence="2" id="KW-1185">Reference proteome</keyword>
<evidence type="ECO:0000313" key="2">
    <source>
        <dbReference type="Proteomes" id="UP001152798"/>
    </source>
</evidence>
<accession>A0A9P0MVY7</accession>
<evidence type="ECO:0000313" key="1">
    <source>
        <dbReference type="EMBL" id="CAH1406345.1"/>
    </source>
</evidence>
<organism evidence="1 2">
    <name type="scientific">Nezara viridula</name>
    <name type="common">Southern green stink bug</name>
    <name type="synonym">Cimex viridulus</name>
    <dbReference type="NCBI Taxonomy" id="85310"/>
    <lineage>
        <taxon>Eukaryota</taxon>
        <taxon>Metazoa</taxon>
        <taxon>Ecdysozoa</taxon>
        <taxon>Arthropoda</taxon>
        <taxon>Hexapoda</taxon>
        <taxon>Insecta</taxon>
        <taxon>Pterygota</taxon>
        <taxon>Neoptera</taxon>
        <taxon>Paraneoptera</taxon>
        <taxon>Hemiptera</taxon>
        <taxon>Heteroptera</taxon>
        <taxon>Panheteroptera</taxon>
        <taxon>Pentatomomorpha</taxon>
        <taxon>Pentatomoidea</taxon>
        <taxon>Pentatomidae</taxon>
        <taxon>Pentatominae</taxon>
        <taxon>Nezara</taxon>
    </lineage>
</organism>
<dbReference type="Proteomes" id="UP001152798">
    <property type="component" value="Chromosome 6"/>
</dbReference>
<reference evidence="1" key="1">
    <citation type="submission" date="2022-01" db="EMBL/GenBank/DDBJ databases">
        <authorList>
            <person name="King R."/>
        </authorList>
    </citation>
    <scope>NUCLEOTIDE SEQUENCE</scope>
</reference>
<dbReference type="EMBL" id="OV725082">
    <property type="protein sequence ID" value="CAH1406345.1"/>
    <property type="molecule type" value="Genomic_DNA"/>
</dbReference>
<dbReference type="AlphaFoldDB" id="A0A9P0MVY7"/>
<name>A0A9P0MVY7_NEZVI</name>
<sequence>MVVQVSRLTRHVCTRGQYHDVTSLDSSLKTGIGRRHRSLPRFRIIRLPPPVPGDLSGRGGSIWAFTGTISGHLLITGREALIQRTSTSSL</sequence>